<dbReference type="GO" id="GO:0033617">
    <property type="term" value="P:mitochondrial respiratory chain complex IV assembly"/>
    <property type="evidence" value="ECO:0007669"/>
    <property type="project" value="InterPro"/>
</dbReference>
<evidence type="ECO:0000256" key="2">
    <source>
        <dbReference type="ARBA" id="ARBA00004325"/>
    </source>
</evidence>
<keyword evidence="5 10" id="KW-1133">Transmembrane helix</keyword>
<dbReference type="EMBL" id="JAEAOA010000956">
    <property type="protein sequence ID" value="KAK3583242.1"/>
    <property type="molecule type" value="Genomic_DNA"/>
</dbReference>
<evidence type="ECO:0000313" key="12">
    <source>
        <dbReference type="Proteomes" id="UP001195483"/>
    </source>
</evidence>
<dbReference type="PANTHER" id="PTHR33968">
    <property type="entry name" value="PROTEIN PET100 HOMOLOG, MITOCHONDRIAL"/>
    <property type="match status" value="1"/>
</dbReference>
<comment type="subcellular location">
    <subcellularLocation>
        <location evidence="1">Membrane</location>
        <topology evidence="1">Single-pass membrane protein</topology>
    </subcellularLocation>
    <subcellularLocation>
        <location evidence="2">Mitochondrion membrane</location>
    </subcellularLocation>
</comment>
<feature type="coiled-coil region" evidence="9">
    <location>
        <begin position="51"/>
        <end position="78"/>
    </location>
</feature>
<dbReference type="GO" id="GO:0051082">
    <property type="term" value="F:unfolded protein binding"/>
    <property type="evidence" value="ECO:0007669"/>
    <property type="project" value="TreeGrafter"/>
</dbReference>
<keyword evidence="12" id="KW-1185">Reference proteome</keyword>
<dbReference type="InterPro" id="IPR018625">
    <property type="entry name" value="Pet100"/>
</dbReference>
<evidence type="ECO:0000256" key="5">
    <source>
        <dbReference type="ARBA" id="ARBA00022989"/>
    </source>
</evidence>
<feature type="transmembrane region" description="Helical" evidence="10">
    <location>
        <begin position="12"/>
        <end position="30"/>
    </location>
</feature>
<dbReference type="GO" id="GO:0005743">
    <property type="term" value="C:mitochondrial inner membrane"/>
    <property type="evidence" value="ECO:0007669"/>
    <property type="project" value="TreeGrafter"/>
</dbReference>
<dbReference type="Pfam" id="PF09803">
    <property type="entry name" value="Pet100"/>
    <property type="match status" value="1"/>
</dbReference>
<evidence type="ECO:0000256" key="4">
    <source>
        <dbReference type="ARBA" id="ARBA00022946"/>
    </source>
</evidence>
<keyword evidence="7 10" id="KW-0472">Membrane</keyword>
<reference evidence="11" key="2">
    <citation type="journal article" date="2021" name="Genome Biol. Evol.">
        <title>Developing a high-quality reference genome for a parasitic bivalve with doubly uniparental inheritance (Bivalvia: Unionida).</title>
        <authorList>
            <person name="Smith C.H."/>
        </authorList>
    </citation>
    <scope>NUCLEOTIDE SEQUENCE</scope>
    <source>
        <strain evidence="11">CHS0354</strain>
        <tissue evidence="11">Mantle</tissue>
    </source>
</reference>
<protein>
    <recommendedName>
        <fullName evidence="13">Protein PET100 homolog, mitochondrial</fullName>
    </recommendedName>
</protein>
<keyword evidence="4" id="KW-0809">Transit peptide</keyword>
<sequence length="80" mass="9689">MGTWHLEVVKMAMYMTFPVGLFYIFNRPEYFEEHVNKKRKEIMPPPNIEAIDLYKAAVERARRKEEKWEEELAKVTNNKK</sequence>
<evidence type="ECO:0008006" key="13">
    <source>
        <dbReference type="Google" id="ProtNLM"/>
    </source>
</evidence>
<reference evidence="11" key="3">
    <citation type="submission" date="2023-05" db="EMBL/GenBank/DDBJ databases">
        <authorList>
            <person name="Smith C.H."/>
        </authorList>
    </citation>
    <scope>NUCLEOTIDE SEQUENCE</scope>
    <source>
        <strain evidence="11">CHS0354</strain>
        <tissue evidence="11">Mantle</tissue>
    </source>
</reference>
<keyword evidence="6" id="KW-0496">Mitochondrion</keyword>
<evidence type="ECO:0000313" key="11">
    <source>
        <dbReference type="EMBL" id="KAK3583242.1"/>
    </source>
</evidence>
<keyword evidence="3 10" id="KW-0812">Transmembrane</keyword>
<dbReference type="AlphaFoldDB" id="A0AAE0S0X1"/>
<evidence type="ECO:0000256" key="9">
    <source>
        <dbReference type="SAM" id="Coils"/>
    </source>
</evidence>
<accession>A0AAE0S0X1</accession>
<evidence type="ECO:0000256" key="1">
    <source>
        <dbReference type="ARBA" id="ARBA00004167"/>
    </source>
</evidence>
<organism evidence="11 12">
    <name type="scientific">Potamilus streckersoni</name>
    <dbReference type="NCBI Taxonomy" id="2493646"/>
    <lineage>
        <taxon>Eukaryota</taxon>
        <taxon>Metazoa</taxon>
        <taxon>Spiralia</taxon>
        <taxon>Lophotrochozoa</taxon>
        <taxon>Mollusca</taxon>
        <taxon>Bivalvia</taxon>
        <taxon>Autobranchia</taxon>
        <taxon>Heteroconchia</taxon>
        <taxon>Palaeoheterodonta</taxon>
        <taxon>Unionida</taxon>
        <taxon>Unionoidea</taxon>
        <taxon>Unionidae</taxon>
        <taxon>Ambleminae</taxon>
        <taxon>Lampsilini</taxon>
        <taxon>Potamilus</taxon>
    </lineage>
</organism>
<reference evidence="11" key="1">
    <citation type="journal article" date="2021" name="Genome Biol. Evol.">
        <title>A High-Quality Reference Genome for a Parasitic Bivalve with Doubly Uniparental Inheritance (Bivalvia: Unionida).</title>
        <authorList>
            <person name="Smith C.H."/>
        </authorList>
    </citation>
    <scope>NUCLEOTIDE SEQUENCE</scope>
    <source>
        <strain evidence="11">CHS0354</strain>
    </source>
</reference>
<evidence type="ECO:0000256" key="8">
    <source>
        <dbReference type="ARBA" id="ARBA00038077"/>
    </source>
</evidence>
<comment type="caution">
    <text evidence="11">The sequence shown here is derived from an EMBL/GenBank/DDBJ whole genome shotgun (WGS) entry which is preliminary data.</text>
</comment>
<proteinExistence type="inferred from homology"/>
<keyword evidence="9" id="KW-0175">Coiled coil</keyword>
<evidence type="ECO:0000256" key="6">
    <source>
        <dbReference type="ARBA" id="ARBA00023128"/>
    </source>
</evidence>
<dbReference type="PANTHER" id="PTHR33968:SF1">
    <property type="entry name" value="PROTEIN PET100 HOMOLOG, MITOCHONDRIAL"/>
    <property type="match status" value="1"/>
</dbReference>
<name>A0AAE0S0X1_9BIVA</name>
<evidence type="ECO:0000256" key="10">
    <source>
        <dbReference type="SAM" id="Phobius"/>
    </source>
</evidence>
<dbReference type="Proteomes" id="UP001195483">
    <property type="component" value="Unassembled WGS sequence"/>
</dbReference>
<gene>
    <name evidence="11" type="ORF">CHS0354_015423</name>
</gene>
<evidence type="ECO:0000256" key="7">
    <source>
        <dbReference type="ARBA" id="ARBA00023136"/>
    </source>
</evidence>
<comment type="similarity">
    <text evidence="8">Belongs to the PET100 family.</text>
</comment>
<evidence type="ECO:0000256" key="3">
    <source>
        <dbReference type="ARBA" id="ARBA00022692"/>
    </source>
</evidence>